<reference evidence="7 8" key="1">
    <citation type="submission" date="2020-01" db="EMBL/GenBank/DDBJ databases">
        <title>Whole genome sequence of Heliobacterium gestii DSM 11169.</title>
        <authorList>
            <person name="Kyndt J.A."/>
            <person name="Meyer T.E."/>
        </authorList>
    </citation>
    <scope>NUCLEOTIDE SEQUENCE [LARGE SCALE GENOMIC DNA]</scope>
    <source>
        <strain evidence="7 8">DSM 11169</strain>
    </source>
</reference>
<evidence type="ECO:0000256" key="6">
    <source>
        <dbReference type="PIRSR" id="PIRSR038992-1"/>
    </source>
</evidence>
<organism evidence="7 8">
    <name type="scientific">Heliomicrobium gestii</name>
    <name type="common">Heliobacterium gestii</name>
    <dbReference type="NCBI Taxonomy" id="2699"/>
    <lineage>
        <taxon>Bacteria</taxon>
        <taxon>Bacillati</taxon>
        <taxon>Bacillota</taxon>
        <taxon>Clostridia</taxon>
        <taxon>Eubacteriales</taxon>
        <taxon>Heliobacteriaceae</taxon>
        <taxon>Heliomicrobium</taxon>
    </lineage>
</organism>
<comment type="caution">
    <text evidence="7">The sequence shown here is derived from an EMBL/GenBank/DDBJ whole genome shotgun (WGS) entry which is preliminary data.</text>
</comment>
<dbReference type="InterPro" id="IPR002915">
    <property type="entry name" value="DeoC/FbaB/LacD_aldolase"/>
</dbReference>
<evidence type="ECO:0000256" key="1">
    <source>
        <dbReference type="ARBA" id="ARBA00022605"/>
    </source>
</evidence>
<dbReference type="Proteomes" id="UP000471031">
    <property type="component" value="Unassembled WGS sequence"/>
</dbReference>
<name>A0A845L788_HELGE</name>
<keyword evidence="7" id="KW-0456">Lyase</keyword>
<dbReference type="InterPro" id="IPR050456">
    <property type="entry name" value="DeoC/FbaB_aldolase"/>
</dbReference>
<dbReference type="InterPro" id="IPR010210">
    <property type="entry name" value="ADH_synthase"/>
</dbReference>
<proteinExistence type="predicted"/>
<keyword evidence="1" id="KW-0028">Amino-acid biosynthesis</keyword>
<dbReference type="RefSeq" id="WP_161261060.1">
    <property type="nucleotide sequence ID" value="NZ_JAFBDC010000003.1"/>
</dbReference>
<dbReference type="InterPro" id="IPR013785">
    <property type="entry name" value="Aldolase_TIM"/>
</dbReference>
<accession>A0A845L788</accession>
<keyword evidence="3" id="KW-0057">Aromatic amino acid biosynthesis</keyword>
<dbReference type="GO" id="GO:0016836">
    <property type="term" value="F:hydro-lyase activity"/>
    <property type="evidence" value="ECO:0007669"/>
    <property type="project" value="InterPro"/>
</dbReference>
<evidence type="ECO:0000256" key="3">
    <source>
        <dbReference type="ARBA" id="ARBA00023141"/>
    </source>
</evidence>
<gene>
    <name evidence="7" type="ORF">GTO89_05435</name>
</gene>
<dbReference type="NCBIfam" id="TIGR01949">
    <property type="entry name" value="ADH_synth"/>
    <property type="match status" value="1"/>
</dbReference>
<dbReference type="SUPFAM" id="SSF51569">
    <property type="entry name" value="Aldolase"/>
    <property type="match status" value="1"/>
</dbReference>
<dbReference type="GO" id="GO:0008652">
    <property type="term" value="P:amino acid biosynthetic process"/>
    <property type="evidence" value="ECO:0007669"/>
    <property type="project" value="UniProtKB-KW"/>
</dbReference>
<dbReference type="NCBIfam" id="NF005556">
    <property type="entry name" value="PRK07226.1"/>
    <property type="match status" value="1"/>
</dbReference>
<dbReference type="GO" id="GO:0009073">
    <property type="term" value="P:aromatic amino acid family biosynthetic process"/>
    <property type="evidence" value="ECO:0007669"/>
    <property type="project" value="UniProtKB-KW"/>
</dbReference>
<evidence type="ECO:0000313" key="7">
    <source>
        <dbReference type="EMBL" id="MZP42482.1"/>
    </source>
</evidence>
<dbReference type="CDD" id="cd00958">
    <property type="entry name" value="DhnA"/>
    <property type="match status" value="1"/>
</dbReference>
<sequence>MTGKAIRLNRLFAPSGQLLAVPLDHGVTLGPLEGLTEIHNLVKAVTAGGADAVIVHKGLARQIAGVLSSGQCDLIVHLSASTALSPEPNHKEVVSSVEHAVRLGATAVSVHVNLGAATENKMLEDLGRVADACELWGMPLLAMMYVRDGKPASEYDPVKVAHAARVAEELGADIVKVNYTGSPESFMTVTGGIRIPVLIAGGPKTASTGELLTMIYEAQQAGSLGVAIGRNIFQHAHPLQLTAAIRRILDGKTEASQLAKLASSVDDQH</sequence>
<keyword evidence="8" id="KW-1185">Reference proteome</keyword>
<dbReference type="EMBL" id="WXEX01000004">
    <property type="protein sequence ID" value="MZP42482.1"/>
    <property type="molecule type" value="Genomic_DNA"/>
</dbReference>
<dbReference type="AlphaFoldDB" id="A0A845L788"/>
<dbReference type="EC" id="2.2.1.10" evidence="5"/>
<protein>
    <recommendedName>
        <fullName evidence="5">2-amino-3,7-dideoxy-D-threo-hept-6-ulosonate synthase</fullName>
        <ecNumber evidence="5">2.2.1.10</ecNumber>
    </recommendedName>
</protein>
<dbReference type="PANTHER" id="PTHR47916">
    <property type="entry name" value="FRUCTOSE-BISPHOSPHATE ALDOLASE CLASS 1"/>
    <property type="match status" value="1"/>
</dbReference>
<dbReference type="OrthoDB" id="5915071at2"/>
<keyword evidence="4" id="KW-0704">Schiff base</keyword>
<dbReference type="Gene3D" id="3.20.20.70">
    <property type="entry name" value="Aldolase class I"/>
    <property type="match status" value="1"/>
</dbReference>
<evidence type="ECO:0000313" key="8">
    <source>
        <dbReference type="Proteomes" id="UP000471031"/>
    </source>
</evidence>
<keyword evidence="2" id="KW-0808">Transferase</keyword>
<dbReference type="PANTHER" id="PTHR47916:SF1">
    <property type="entry name" value="3-HYDROXY-5-PHOSPHONOOXYPENTANE-2,4-DIONE THIOLASE"/>
    <property type="match status" value="1"/>
</dbReference>
<dbReference type="GO" id="GO:0004332">
    <property type="term" value="F:fructose-bisphosphate aldolase activity"/>
    <property type="evidence" value="ECO:0007669"/>
    <property type="project" value="InterPro"/>
</dbReference>
<dbReference type="InterPro" id="IPR041720">
    <property type="entry name" value="FbaB-like"/>
</dbReference>
<dbReference type="GO" id="GO:0016740">
    <property type="term" value="F:transferase activity"/>
    <property type="evidence" value="ECO:0007669"/>
    <property type="project" value="UniProtKB-KW"/>
</dbReference>
<dbReference type="SMART" id="SM01133">
    <property type="entry name" value="DeoC"/>
    <property type="match status" value="1"/>
</dbReference>
<dbReference type="PIRSF" id="PIRSF038992">
    <property type="entry name" value="Aldolase_Ia"/>
    <property type="match status" value="1"/>
</dbReference>
<evidence type="ECO:0000256" key="2">
    <source>
        <dbReference type="ARBA" id="ARBA00022679"/>
    </source>
</evidence>
<evidence type="ECO:0000256" key="4">
    <source>
        <dbReference type="ARBA" id="ARBA00023270"/>
    </source>
</evidence>
<dbReference type="Pfam" id="PF01791">
    <property type="entry name" value="DeoC"/>
    <property type="match status" value="1"/>
</dbReference>
<feature type="active site" description="Schiff-base intermediate with dihydroxyacetone-P" evidence="6">
    <location>
        <position position="176"/>
    </location>
</feature>
<feature type="active site" description="Proton donor" evidence="6">
    <location>
        <position position="145"/>
    </location>
</feature>
<evidence type="ECO:0000256" key="5">
    <source>
        <dbReference type="NCBIfam" id="TIGR01949"/>
    </source>
</evidence>